<dbReference type="GO" id="GO:0005886">
    <property type="term" value="C:plasma membrane"/>
    <property type="evidence" value="ECO:0007669"/>
    <property type="project" value="UniProtKB-SubCell"/>
</dbReference>
<feature type="transmembrane region" description="Helical" evidence="19">
    <location>
        <begin position="149"/>
        <end position="170"/>
    </location>
</feature>
<protein>
    <recommendedName>
        <fullName evidence="6 19">Adenosylcobinamide-GDP ribazoletransferase</fullName>
        <ecNumber evidence="5 19">2.7.8.26</ecNumber>
    </recommendedName>
    <alternativeName>
        <fullName evidence="16 19">Cobalamin synthase</fullName>
    </alternativeName>
    <alternativeName>
        <fullName evidence="15 19">Cobalamin-5'-phosphate synthase</fullName>
    </alternativeName>
</protein>
<feature type="transmembrane region" description="Helical" evidence="19">
    <location>
        <begin position="208"/>
        <end position="227"/>
    </location>
</feature>
<dbReference type="InterPro" id="IPR003805">
    <property type="entry name" value="CobS"/>
</dbReference>
<dbReference type="AlphaFoldDB" id="A0A2W5S9V4"/>
<keyword evidence="7 19" id="KW-1003">Cell membrane</keyword>
<dbReference type="PANTHER" id="PTHR34148">
    <property type="entry name" value="ADENOSYLCOBINAMIDE-GDP RIBAZOLETRANSFERASE"/>
    <property type="match status" value="1"/>
</dbReference>
<comment type="cofactor">
    <cofactor evidence="1 19">
        <name>Mg(2+)</name>
        <dbReference type="ChEBI" id="CHEBI:18420"/>
    </cofactor>
</comment>
<evidence type="ECO:0000313" key="21">
    <source>
        <dbReference type="Proteomes" id="UP000248975"/>
    </source>
</evidence>
<evidence type="ECO:0000256" key="16">
    <source>
        <dbReference type="ARBA" id="ARBA00032853"/>
    </source>
</evidence>
<evidence type="ECO:0000256" key="19">
    <source>
        <dbReference type="HAMAP-Rule" id="MF_00719"/>
    </source>
</evidence>
<keyword evidence="10 19" id="KW-0812">Transmembrane</keyword>
<reference evidence="20 21" key="1">
    <citation type="submission" date="2017-08" db="EMBL/GenBank/DDBJ databases">
        <title>Infants hospitalized years apart are colonized by the same room-sourced microbial strains.</title>
        <authorList>
            <person name="Brooks B."/>
            <person name="Olm M.R."/>
            <person name="Firek B.A."/>
            <person name="Baker R."/>
            <person name="Thomas B.C."/>
            <person name="Morowitz M.J."/>
            <person name="Banfield J.F."/>
        </authorList>
    </citation>
    <scope>NUCLEOTIDE SEQUENCE [LARGE SCALE GENOMIC DNA]</scope>
    <source>
        <strain evidence="20">S2_003_000_R2_11</strain>
    </source>
</reference>
<keyword evidence="13 19" id="KW-0472">Membrane</keyword>
<dbReference type="GO" id="GO:0009236">
    <property type="term" value="P:cobalamin biosynthetic process"/>
    <property type="evidence" value="ECO:0007669"/>
    <property type="project" value="UniProtKB-UniRule"/>
</dbReference>
<evidence type="ECO:0000256" key="10">
    <source>
        <dbReference type="ARBA" id="ARBA00022692"/>
    </source>
</evidence>
<comment type="catalytic activity">
    <reaction evidence="17 19">
        <text>alpha-ribazole + adenosylcob(III)inamide-GDP = adenosylcob(III)alamin + GMP + H(+)</text>
        <dbReference type="Rhea" id="RHEA:16049"/>
        <dbReference type="ChEBI" id="CHEBI:10329"/>
        <dbReference type="ChEBI" id="CHEBI:15378"/>
        <dbReference type="ChEBI" id="CHEBI:18408"/>
        <dbReference type="ChEBI" id="CHEBI:58115"/>
        <dbReference type="ChEBI" id="CHEBI:60487"/>
        <dbReference type="EC" id="2.7.8.26"/>
    </reaction>
</comment>
<evidence type="ECO:0000256" key="18">
    <source>
        <dbReference type="ARBA" id="ARBA00049504"/>
    </source>
</evidence>
<keyword evidence="9 19" id="KW-0808">Transferase</keyword>
<feature type="transmembrane region" description="Helical" evidence="19">
    <location>
        <begin position="120"/>
        <end position="137"/>
    </location>
</feature>
<dbReference type="Pfam" id="PF02654">
    <property type="entry name" value="CobS"/>
    <property type="match status" value="1"/>
</dbReference>
<evidence type="ECO:0000256" key="3">
    <source>
        <dbReference type="ARBA" id="ARBA00004663"/>
    </source>
</evidence>
<feature type="transmembrane region" description="Helical" evidence="19">
    <location>
        <begin position="70"/>
        <end position="90"/>
    </location>
</feature>
<evidence type="ECO:0000256" key="12">
    <source>
        <dbReference type="ARBA" id="ARBA00022989"/>
    </source>
</evidence>
<comment type="pathway">
    <text evidence="3 19">Cofactor biosynthesis; adenosylcobalamin biosynthesis; adenosylcobalamin from cob(II)yrinate a,c-diamide: step 7/7.</text>
</comment>
<dbReference type="EMBL" id="QFQS01000003">
    <property type="protein sequence ID" value="PZQ96824.1"/>
    <property type="molecule type" value="Genomic_DNA"/>
</dbReference>
<accession>A0A2W5S9V4</accession>
<gene>
    <name evidence="19 20" type="primary">cobS</name>
    <name evidence="20" type="ORF">DI533_14705</name>
</gene>
<evidence type="ECO:0000256" key="6">
    <source>
        <dbReference type="ARBA" id="ARBA00015850"/>
    </source>
</evidence>
<comment type="subcellular location">
    <subcellularLocation>
        <location evidence="2 19">Cell membrane</location>
        <topology evidence="2 19">Multi-pass membrane protein</topology>
    </subcellularLocation>
</comment>
<evidence type="ECO:0000256" key="11">
    <source>
        <dbReference type="ARBA" id="ARBA00022842"/>
    </source>
</evidence>
<organism evidence="20 21">
    <name type="scientific">Cereibacter sphaeroides</name>
    <name type="common">Rhodobacter sphaeroides</name>
    <dbReference type="NCBI Taxonomy" id="1063"/>
    <lineage>
        <taxon>Bacteria</taxon>
        <taxon>Pseudomonadati</taxon>
        <taxon>Pseudomonadota</taxon>
        <taxon>Alphaproteobacteria</taxon>
        <taxon>Rhodobacterales</taxon>
        <taxon>Paracoccaceae</taxon>
        <taxon>Cereibacter</taxon>
    </lineage>
</organism>
<dbReference type="GO" id="GO:0008818">
    <property type="term" value="F:cobalamin 5'-phosphate synthase activity"/>
    <property type="evidence" value="ECO:0007669"/>
    <property type="project" value="UniProtKB-UniRule"/>
</dbReference>
<dbReference type="HAMAP" id="MF_00719">
    <property type="entry name" value="CobS"/>
    <property type="match status" value="1"/>
</dbReference>
<keyword evidence="12 19" id="KW-1133">Transmembrane helix</keyword>
<comment type="function">
    <text evidence="14 19">Joins adenosylcobinamide-GDP and alpha-ribazole to generate adenosylcobalamin (Ado-cobalamin). Also synthesizes adenosylcobalamin 5'-phosphate from adenosylcobinamide-GDP and alpha-ribazole 5'-phosphate.</text>
</comment>
<evidence type="ECO:0000256" key="9">
    <source>
        <dbReference type="ARBA" id="ARBA00022679"/>
    </source>
</evidence>
<keyword evidence="8 19" id="KW-0169">Cobalamin biosynthesis</keyword>
<keyword evidence="11 19" id="KW-0460">Magnesium</keyword>
<dbReference type="GO" id="GO:0051073">
    <property type="term" value="F:adenosylcobinamide-GDP ribazoletransferase activity"/>
    <property type="evidence" value="ECO:0007669"/>
    <property type="project" value="UniProtKB-UniRule"/>
</dbReference>
<evidence type="ECO:0000256" key="5">
    <source>
        <dbReference type="ARBA" id="ARBA00013200"/>
    </source>
</evidence>
<evidence type="ECO:0000256" key="7">
    <source>
        <dbReference type="ARBA" id="ARBA00022475"/>
    </source>
</evidence>
<feature type="transmembrane region" description="Helical" evidence="19">
    <location>
        <begin position="43"/>
        <end position="64"/>
    </location>
</feature>
<evidence type="ECO:0000256" key="17">
    <source>
        <dbReference type="ARBA" id="ARBA00048623"/>
    </source>
</evidence>
<feature type="transmembrane region" description="Helical" evidence="19">
    <location>
        <begin position="12"/>
        <end position="31"/>
    </location>
</feature>
<dbReference type="NCBIfam" id="TIGR00317">
    <property type="entry name" value="cobS"/>
    <property type="match status" value="1"/>
</dbReference>
<dbReference type="EC" id="2.7.8.26" evidence="5 19"/>
<dbReference type="UniPathway" id="UPA00148">
    <property type="reaction ID" value="UER00238"/>
</dbReference>
<sequence>MNSHDTPGSEWPQGFDVLAALGLLTRLPILIDAGRARQRGASAAWAWPLAGAVVGTIAALTGAVSLGLGLAPGAAAALVLAAQAIVTGALHEDGLTDTADGFWGGWDRSRRLAIMKDSHIGSYGVLALLLTVLMRWSALTTLMASGTPWAALIATACLSRAPMAVIMAILPNARGTGLAHTVGRPEGIVAGNGVIVAVALSTLLLGSAALGAAIIAALVALGVALIARARIGGQTGDVLGATQQLCETAILTVLAARA</sequence>
<dbReference type="Proteomes" id="UP000248975">
    <property type="component" value="Unassembled WGS sequence"/>
</dbReference>
<evidence type="ECO:0000256" key="2">
    <source>
        <dbReference type="ARBA" id="ARBA00004651"/>
    </source>
</evidence>
<comment type="catalytic activity">
    <reaction evidence="18 19">
        <text>alpha-ribazole 5'-phosphate + adenosylcob(III)inamide-GDP = adenosylcob(III)alamin 5'-phosphate + GMP + H(+)</text>
        <dbReference type="Rhea" id="RHEA:23560"/>
        <dbReference type="ChEBI" id="CHEBI:15378"/>
        <dbReference type="ChEBI" id="CHEBI:57918"/>
        <dbReference type="ChEBI" id="CHEBI:58115"/>
        <dbReference type="ChEBI" id="CHEBI:60487"/>
        <dbReference type="ChEBI" id="CHEBI:60493"/>
        <dbReference type="EC" id="2.7.8.26"/>
    </reaction>
</comment>
<evidence type="ECO:0000256" key="14">
    <source>
        <dbReference type="ARBA" id="ARBA00025228"/>
    </source>
</evidence>
<evidence type="ECO:0000313" key="20">
    <source>
        <dbReference type="EMBL" id="PZQ96824.1"/>
    </source>
</evidence>
<feature type="transmembrane region" description="Helical" evidence="19">
    <location>
        <begin position="182"/>
        <end position="202"/>
    </location>
</feature>
<proteinExistence type="inferred from homology"/>
<evidence type="ECO:0000256" key="4">
    <source>
        <dbReference type="ARBA" id="ARBA00010561"/>
    </source>
</evidence>
<evidence type="ECO:0000256" key="15">
    <source>
        <dbReference type="ARBA" id="ARBA00032605"/>
    </source>
</evidence>
<comment type="caution">
    <text evidence="20">The sequence shown here is derived from an EMBL/GenBank/DDBJ whole genome shotgun (WGS) entry which is preliminary data.</text>
</comment>
<name>A0A2W5S9V4_CERSP</name>
<evidence type="ECO:0000256" key="1">
    <source>
        <dbReference type="ARBA" id="ARBA00001946"/>
    </source>
</evidence>
<evidence type="ECO:0000256" key="13">
    <source>
        <dbReference type="ARBA" id="ARBA00023136"/>
    </source>
</evidence>
<dbReference type="PANTHER" id="PTHR34148:SF1">
    <property type="entry name" value="ADENOSYLCOBINAMIDE-GDP RIBAZOLETRANSFERASE"/>
    <property type="match status" value="1"/>
</dbReference>
<comment type="similarity">
    <text evidence="4 19">Belongs to the CobS family.</text>
</comment>
<evidence type="ECO:0000256" key="8">
    <source>
        <dbReference type="ARBA" id="ARBA00022573"/>
    </source>
</evidence>